<gene>
    <name evidence="1" type="ORF">PXEA_LOCUS11557</name>
</gene>
<dbReference type="AlphaFoldDB" id="A0A3S5A2M3"/>
<dbReference type="Proteomes" id="UP000784294">
    <property type="component" value="Unassembled WGS sequence"/>
</dbReference>
<sequence length="109" mass="11459">MEKFHLAEIGTFSALSEVWTEISLLSDGSGGYGPDGDGYPAFTQLKIYPVATGGGVVGSFDASITATDGTIAFSCSSVIEPYAVFTLTKVGFSFPFTRSETKLLCVILV</sequence>
<proteinExistence type="predicted"/>
<accession>A0A3S5A2M3</accession>
<evidence type="ECO:0000313" key="1">
    <source>
        <dbReference type="EMBL" id="VEL18117.1"/>
    </source>
</evidence>
<comment type="caution">
    <text evidence="1">The sequence shown here is derived from an EMBL/GenBank/DDBJ whole genome shotgun (WGS) entry which is preliminary data.</text>
</comment>
<keyword evidence="2" id="KW-1185">Reference proteome</keyword>
<protein>
    <submittedName>
        <fullName evidence="1">Uncharacterized protein</fullName>
    </submittedName>
</protein>
<name>A0A3S5A2M3_9PLAT</name>
<evidence type="ECO:0000313" key="2">
    <source>
        <dbReference type="Proteomes" id="UP000784294"/>
    </source>
</evidence>
<dbReference type="EMBL" id="CAAALY010035704">
    <property type="protein sequence ID" value="VEL18117.1"/>
    <property type="molecule type" value="Genomic_DNA"/>
</dbReference>
<reference evidence="1" key="1">
    <citation type="submission" date="2018-11" db="EMBL/GenBank/DDBJ databases">
        <authorList>
            <consortium name="Pathogen Informatics"/>
        </authorList>
    </citation>
    <scope>NUCLEOTIDE SEQUENCE</scope>
</reference>
<organism evidence="1 2">
    <name type="scientific">Protopolystoma xenopodis</name>
    <dbReference type="NCBI Taxonomy" id="117903"/>
    <lineage>
        <taxon>Eukaryota</taxon>
        <taxon>Metazoa</taxon>
        <taxon>Spiralia</taxon>
        <taxon>Lophotrochozoa</taxon>
        <taxon>Platyhelminthes</taxon>
        <taxon>Monogenea</taxon>
        <taxon>Polyopisthocotylea</taxon>
        <taxon>Polystomatidea</taxon>
        <taxon>Polystomatidae</taxon>
        <taxon>Protopolystoma</taxon>
    </lineage>
</organism>